<reference evidence="2" key="1">
    <citation type="submission" date="2016-03" db="EMBL/GenBank/DDBJ databases">
        <authorList>
            <person name="Heylen K."/>
            <person name="De Vos P."/>
            <person name="Vekeman B."/>
        </authorList>
    </citation>
    <scope>NUCLEOTIDE SEQUENCE [LARGE SCALE GENOMIC DNA]</scope>
    <source>
        <strain evidence="2">R-45383</strain>
    </source>
</reference>
<dbReference type="OrthoDB" id="5429547at2"/>
<dbReference type="AlphaFoldDB" id="A0A177N1V7"/>
<dbReference type="EMBL" id="LUUK01000226">
    <property type="protein sequence ID" value="OAI11872.1"/>
    <property type="molecule type" value="Genomic_DNA"/>
</dbReference>
<dbReference type="STRING" id="702114.A1355_15370"/>
<dbReference type="SUPFAM" id="SSF64182">
    <property type="entry name" value="DHH phosphoesterases"/>
    <property type="match status" value="1"/>
</dbReference>
<keyword evidence="2" id="KW-1185">Reference proteome</keyword>
<dbReference type="GO" id="GO:0016740">
    <property type="term" value="F:transferase activity"/>
    <property type="evidence" value="ECO:0007669"/>
    <property type="project" value="UniProtKB-KW"/>
</dbReference>
<evidence type="ECO:0000313" key="2">
    <source>
        <dbReference type="Proteomes" id="UP000077628"/>
    </source>
</evidence>
<sequence length="320" mass="34794">MQYDVFNGDADGICALLQWRLAYPEPSILVTGIKRDIALLERVPARAGDRVTVLDVSLDRNRAALLKLLAGGVELFYIDHHFAGEIPIHPRFSHRIDTASDCCTSLLMNAYLAGRHVAWAVVGAYGDNLDSGAAEAAQSLSLSARKLLELRQLGICINYNAYGSCLEDLNVAPDDLFRRLSVYATPFQFVADQPELYRQLLDGYAADMAAAAGLEPEFSNEAIAVYVLPDQKWARRVSGVWANALANGAPERAHAIVGVNARGSYQVSVRAPLTNKAGADELCAGFGGGGRKAAAGIDDLAIDRFDEFVETFNRRYSDLR</sequence>
<dbReference type="Proteomes" id="UP000077628">
    <property type="component" value="Unassembled WGS sequence"/>
</dbReference>
<protein>
    <submittedName>
        <fullName evidence="1">Acetyltransferase</fullName>
    </submittedName>
</protein>
<gene>
    <name evidence="1" type="ORF">A1355_15370</name>
</gene>
<organism evidence="1 2">
    <name type="scientific">Methylomonas koyamae</name>
    <dbReference type="NCBI Taxonomy" id="702114"/>
    <lineage>
        <taxon>Bacteria</taxon>
        <taxon>Pseudomonadati</taxon>
        <taxon>Pseudomonadota</taxon>
        <taxon>Gammaproteobacteria</taxon>
        <taxon>Methylococcales</taxon>
        <taxon>Methylococcaceae</taxon>
        <taxon>Methylomonas</taxon>
    </lineage>
</organism>
<comment type="caution">
    <text evidence="1">The sequence shown here is derived from an EMBL/GenBank/DDBJ whole genome shotgun (WGS) entry which is preliminary data.</text>
</comment>
<name>A0A177N1V7_9GAMM</name>
<dbReference type="InterPro" id="IPR038763">
    <property type="entry name" value="DHH_sf"/>
</dbReference>
<proteinExistence type="predicted"/>
<keyword evidence="1" id="KW-0808">Transferase</keyword>
<dbReference type="RefSeq" id="WP_064031626.1">
    <property type="nucleotide sequence ID" value="NZ_LUUK01000226.1"/>
</dbReference>
<evidence type="ECO:0000313" key="1">
    <source>
        <dbReference type="EMBL" id="OAI11872.1"/>
    </source>
</evidence>
<accession>A0A177N1V7</accession>